<dbReference type="KEGG" id="atm:ANT_07950"/>
<keyword evidence="3" id="KW-1185">Reference proteome</keyword>
<feature type="chain" id="PRO_5003228097" evidence="1">
    <location>
        <begin position="18"/>
        <end position="218"/>
    </location>
</feature>
<evidence type="ECO:0000256" key="1">
    <source>
        <dbReference type="SAM" id="SignalP"/>
    </source>
</evidence>
<evidence type="ECO:0000313" key="2">
    <source>
        <dbReference type="EMBL" id="BAJ62829.1"/>
    </source>
</evidence>
<dbReference type="HOGENOM" id="CLU_1264755_0_0_0"/>
<feature type="signal peptide" evidence="1">
    <location>
        <begin position="1"/>
        <end position="17"/>
    </location>
</feature>
<organism evidence="2 3">
    <name type="scientific">Anaerolinea thermophila (strain DSM 14523 / JCM 11388 / NBRC 100420 / UNI-1)</name>
    <dbReference type="NCBI Taxonomy" id="926569"/>
    <lineage>
        <taxon>Bacteria</taxon>
        <taxon>Bacillati</taxon>
        <taxon>Chloroflexota</taxon>
        <taxon>Anaerolineae</taxon>
        <taxon>Anaerolineales</taxon>
        <taxon>Anaerolineaceae</taxon>
        <taxon>Anaerolinea</taxon>
    </lineage>
</organism>
<name>E8N2M3_ANATU</name>
<dbReference type="AlphaFoldDB" id="E8N2M3"/>
<evidence type="ECO:0000313" key="3">
    <source>
        <dbReference type="Proteomes" id="UP000008922"/>
    </source>
</evidence>
<proteinExistence type="predicted"/>
<sequence>MLAFALSACSASSSVPAQSAAEQTPAPAGSTDPVQMPLETRLAVGILKLEGTGWAVTAEQAKTLLPLWKAVKSLSNSDTASSEEIQALYEQIQESLTAEQLQQIQALSLTQDDLRSLMEQYGIQFNLPTGGDGTLTQEQIATRVAQRAQSGGGMPMGGPGGMPPEAGMGAGAPPGMMEQNGQQITPDPTRMAQRRGLGMNRLFLEPLIQLLEIRAAEG</sequence>
<dbReference type="Proteomes" id="UP000008922">
    <property type="component" value="Chromosome"/>
</dbReference>
<accession>E8N2M3</accession>
<gene>
    <name evidence="2" type="ordered locus">ANT_07950</name>
</gene>
<dbReference type="STRING" id="926569.ANT_07950"/>
<reference evidence="2 3" key="1">
    <citation type="submission" date="2010-12" db="EMBL/GenBank/DDBJ databases">
        <title>Whole genome sequence of Anaerolinea thermophila UNI-1.</title>
        <authorList>
            <person name="Narita-Yamada S."/>
            <person name="Kishi E."/>
            <person name="Watanabe Y."/>
            <person name="Takasaki K."/>
            <person name="Ankai A."/>
            <person name="Oguchi A."/>
            <person name="Fukui S."/>
            <person name="Takahashi M."/>
            <person name="Yashiro I."/>
            <person name="Hosoyama A."/>
            <person name="Sekiguchi Y."/>
            <person name="Hanada S."/>
            <person name="Fujita N."/>
        </authorList>
    </citation>
    <scope>NUCLEOTIDE SEQUENCE [LARGE SCALE GENOMIC DNA]</scope>
    <source>
        <strain evidence="3">DSM 14523 / JCM 11388 / NBRC 100420 / UNI-1</strain>
    </source>
</reference>
<protein>
    <submittedName>
        <fullName evidence="2">Uncharacterized protein</fullName>
    </submittedName>
</protein>
<dbReference type="InParanoid" id="E8N2M3"/>
<keyword evidence="1" id="KW-0732">Signal</keyword>
<dbReference type="EMBL" id="AP012029">
    <property type="protein sequence ID" value="BAJ62829.1"/>
    <property type="molecule type" value="Genomic_DNA"/>
</dbReference>